<dbReference type="SUPFAM" id="SSF56091">
    <property type="entry name" value="DNA ligase/mRNA capping enzyme, catalytic domain"/>
    <property type="match status" value="1"/>
</dbReference>
<evidence type="ECO:0000259" key="9">
    <source>
        <dbReference type="Pfam" id="PF03919"/>
    </source>
</evidence>
<dbReference type="PANTHER" id="PTHR10367:SF25">
    <property type="entry name" value="DUAL SPECIFICITY PHOSPHATASE CATALYTIC DOMAIN PROTEIN (AFU_ORTHOLOGUE AFUA_1G03540)"/>
    <property type="match status" value="1"/>
</dbReference>
<accession>A7K9X9</accession>
<organism evidence="10 11">
    <name type="scientific">Chlorovirus heliozoae</name>
    <dbReference type="NCBI Taxonomy" id="322019"/>
    <lineage>
        <taxon>Viruses</taxon>
        <taxon>Varidnaviria</taxon>
        <taxon>Bamfordvirae</taxon>
        <taxon>Nucleocytoviricota</taxon>
        <taxon>Megaviricetes</taxon>
        <taxon>Algavirales</taxon>
        <taxon>Phycodnaviridae</taxon>
        <taxon>Chlorovirus</taxon>
    </lineage>
</organism>
<evidence type="ECO:0000313" key="11">
    <source>
        <dbReference type="Proteomes" id="UP000202420"/>
    </source>
</evidence>
<evidence type="ECO:0000256" key="6">
    <source>
        <dbReference type="ARBA" id="ARBA00023042"/>
    </source>
</evidence>
<keyword evidence="5" id="KW-0547">Nucleotide-binding</keyword>
<evidence type="ECO:0000256" key="2">
    <source>
        <dbReference type="ARBA" id="ARBA00022664"/>
    </source>
</evidence>
<evidence type="ECO:0000313" key="10">
    <source>
        <dbReference type="EMBL" id="ABT16853.1"/>
    </source>
</evidence>
<evidence type="ECO:0000256" key="3">
    <source>
        <dbReference type="ARBA" id="ARBA00022679"/>
    </source>
</evidence>
<dbReference type="GO" id="GO:0005524">
    <property type="term" value="F:ATP binding"/>
    <property type="evidence" value="ECO:0007669"/>
    <property type="project" value="InterPro"/>
</dbReference>
<dbReference type="Pfam" id="PF01331">
    <property type="entry name" value="mRNA_cap_enzyme"/>
    <property type="match status" value="1"/>
</dbReference>
<dbReference type="Pfam" id="PF03919">
    <property type="entry name" value="mRNA_cap_C"/>
    <property type="match status" value="1"/>
</dbReference>
<dbReference type="Gene3D" id="4.10.87.10">
    <property type="entry name" value="mRNA Capping Enzyme, domain 3"/>
    <property type="match status" value="1"/>
</dbReference>
<dbReference type="RefSeq" id="YP_001427200.1">
    <property type="nucleotide sequence ID" value="NC_008724.1"/>
</dbReference>
<keyword evidence="3" id="KW-0808">Transferase</keyword>
<dbReference type="OrthoDB" id="6160at10239"/>
<reference evidence="10 11" key="1">
    <citation type="submission" date="2006-09" db="EMBL/GenBank/DDBJ databases">
        <title>Sequence and annotation of the 288-kb ATCV-1 virus that infects an endosymbiotic Chlorella strain of the heliozoon Acanthocystis turfacea.</title>
        <authorList>
            <person name="Fitzgerald L.A."/>
            <person name="Graves M.V."/>
            <person name="Li X."/>
            <person name="Pfitzner A.J.P."/>
            <person name="Hartigan J."/>
            <person name="Van Etten J.L."/>
        </authorList>
    </citation>
    <scope>NUCLEOTIDE SEQUENCE [LARGE SCALE GENOMIC DNA]</scope>
    <source>
        <strain evidence="10 11">ATCV-1</strain>
    </source>
</reference>
<keyword evidence="4" id="KW-0548">Nucleotidyltransferase</keyword>
<feature type="domain" description="mRNA capping enzyme adenylation" evidence="8">
    <location>
        <begin position="59"/>
        <end position="232"/>
    </location>
</feature>
<name>A7K9X9_9PHYC</name>
<protein>
    <recommendedName>
        <fullName evidence="1">mRNA guanylyltransferase</fullName>
        <ecNumber evidence="1">2.7.7.50</ecNumber>
    </recommendedName>
</protein>
<keyword evidence="6" id="KW-0506">mRNA capping</keyword>
<dbReference type="InterPro" id="IPR012340">
    <property type="entry name" value="NA-bd_OB-fold"/>
</dbReference>
<dbReference type="Gene3D" id="3.30.470.30">
    <property type="entry name" value="DNA ligase/mRNA capping enzyme"/>
    <property type="match status" value="2"/>
</dbReference>
<dbReference type="PANTHER" id="PTHR10367">
    <property type="entry name" value="MRNA-CAPPING ENZYME"/>
    <property type="match status" value="1"/>
</dbReference>
<dbReference type="GO" id="GO:0005525">
    <property type="term" value="F:GTP binding"/>
    <property type="evidence" value="ECO:0007669"/>
    <property type="project" value="UniProtKB-KW"/>
</dbReference>
<keyword evidence="7" id="KW-0342">GTP-binding</keyword>
<dbReference type="InterPro" id="IPR051029">
    <property type="entry name" value="mRNA_Capping_Enz/RNA_Phosphat"/>
</dbReference>
<dbReference type="Gene3D" id="2.40.50.140">
    <property type="entry name" value="Nucleic acid-binding proteins"/>
    <property type="match status" value="1"/>
</dbReference>
<gene>
    <name evidence="10" type="primary">Z719L</name>
    <name evidence="10" type="ORF">ATCV1_Z719L</name>
</gene>
<proteinExistence type="predicted"/>
<dbReference type="EMBL" id="EF101928">
    <property type="protein sequence ID" value="ABT16853.1"/>
    <property type="molecule type" value="Genomic_DNA"/>
</dbReference>
<evidence type="ECO:0000256" key="4">
    <source>
        <dbReference type="ARBA" id="ARBA00022695"/>
    </source>
</evidence>
<evidence type="ECO:0000259" key="8">
    <source>
        <dbReference type="Pfam" id="PF01331"/>
    </source>
</evidence>
<keyword evidence="2" id="KW-0507">mRNA processing</keyword>
<dbReference type="Proteomes" id="UP000202420">
    <property type="component" value="Segment"/>
</dbReference>
<keyword evidence="11" id="KW-1185">Reference proteome</keyword>
<dbReference type="KEGG" id="vg:5470216"/>
<evidence type="ECO:0000256" key="1">
    <source>
        <dbReference type="ARBA" id="ARBA00012475"/>
    </source>
</evidence>
<dbReference type="SUPFAM" id="SSF50249">
    <property type="entry name" value="Nucleic acid-binding proteins"/>
    <property type="match status" value="1"/>
</dbReference>
<dbReference type="GO" id="GO:0006370">
    <property type="term" value="P:7-methylguanosine mRNA capping"/>
    <property type="evidence" value="ECO:0007669"/>
    <property type="project" value="UniProtKB-KW"/>
</dbReference>
<dbReference type="EC" id="2.7.7.50" evidence="1"/>
<sequence>MFFPTSLITNMQTQKSNVFVNGKVLSLHQLTGQSAHDALVEMKRLSLDDHKKFRLPGPNPVSIEKKDLAKLKNSYVISPKTDGTRYILMFTRLYKYKVVMIVDRAMNVYLLPLQIVPRNLYQGTIFDGELTVTKTGTPTFVLFDAVVVAGVTVSHLTMGDRIIAMRRSLRSFRTHEKDPAVLAMKDWAPIESPNVKTRLKVSEDTYHTDGYVMVNVNKQVTYGRDFDFFKVKPHDKHTVDFIVLDAAGTLGLFDPKVRQNVPVTKYDTTKHMFLIGTVVECSFKNYAWTPLQMRADKTEANDILTYERTLVNIEEHITLDDILNAVNKA</sequence>
<dbReference type="InterPro" id="IPR013846">
    <property type="entry name" value="mRNA_cap_enzyme_C"/>
</dbReference>
<dbReference type="GeneID" id="5470216"/>
<evidence type="ECO:0000256" key="5">
    <source>
        <dbReference type="ARBA" id="ARBA00022741"/>
    </source>
</evidence>
<dbReference type="InterPro" id="IPR001339">
    <property type="entry name" value="mRNA_cap_enzyme_adenylation"/>
</dbReference>
<evidence type="ECO:0000256" key="7">
    <source>
        <dbReference type="ARBA" id="ARBA00023134"/>
    </source>
</evidence>
<dbReference type="GO" id="GO:0004484">
    <property type="term" value="F:mRNA guanylyltransferase activity"/>
    <property type="evidence" value="ECO:0007669"/>
    <property type="project" value="UniProtKB-EC"/>
</dbReference>
<feature type="domain" description="mRNA capping enzyme C-terminal" evidence="9">
    <location>
        <begin position="274"/>
        <end position="322"/>
    </location>
</feature>